<gene>
    <name evidence="3" type="ORF">C489_17029</name>
</gene>
<keyword evidence="4" id="KW-1185">Reference proteome</keyword>
<sequence>MAATAGCVGSLLGTTGSDDNEIEPVEPSEPRKGTPGEFYTLVERNDLSVQSLRKDGSDLVLVYESNAATESESTTELEVITTVYNENLVKNDAEVDMLYAEVANPFDGQAHGWGVKTEWCERYNAAVEGSAEDGGNESSSDDGGSSDGTEDDDGPGNTEPESGNTSADDGATGNASANETDGGAAAASTAAMVLMSNVFNSRVYAEDLED</sequence>
<dbReference type="Proteomes" id="UP000011632">
    <property type="component" value="Unassembled WGS sequence"/>
</dbReference>
<comment type="caution">
    <text evidence="3">The sequence shown here is derived from an EMBL/GenBank/DDBJ whole genome shotgun (WGS) entry which is preliminary data.</text>
</comment>
<organism evidence="3 4">
    <name type="scientific">Natrinema versiforme JCM 10478</name>
    <dbReference type="NCBI Taxonomy" id="1227496"/>
    <lineage>
        <taxon>Archaea</taxon>
        <taxon>Methanobacteriati</taxon>
        <taxon>Methanobacteriota</taxon>
        <taxon>Stenosarchaea group</taxon>
        <taxon>Halobacteria</taxon>
        <taxon>Halobacteriales</taxon>
        <taxon>Natrialbaceae</taxon>
        <taxon>Natrinema</taxon>
    </lineage>
</organism>
<proteinExistence type="predicted"/>
<reference evidence="3 4" key="1">
    <citation type="journal article" date="2014" name="PLoS Genet.">
        <title>Phylogenetically driven sequencing of extremely halophilic archaea reveals strategies for static and dynamic osmo-response.</title>
        <authorList>
            <person name="Becker E.A."/>
            <person name="Seitzer P.M."/>
            <person name="Tritt A."/>
            <person name="Larsen D."/>
            <person name="Krusor M."/>
            <person name="Yao A.I."/>
            <person name="Wu D."/>
            <person name="Madern D."/>
            <person name="Eisen J.A."/>
            <person name="Darling A.E."/>
            <person name="Facciotti M.T."/>
        </authorList>
    </citation>
    <scope>NUCLEOTIDE SEQUENCE [LARGE SCALE GENOMIC DNA]</scope>
    <source>
        <strain evidence="3 4">JCM 10478</strain>
    </source>
</reference>
<feature type="compositionally biased region" description="Polar residues" evidence="1">
    <location>
        <begin position="159"/>
        <end position="179"/>
    </location>
</feature>
<feature type="region of interest" description="Disordered" evidence="1">
    <location>
        <begin position="1"/>
        <end position="36"/>
    </location>
</feature>
<dbReference type="AlphaFoldDB" id="L9XSH0"/>
<evidence type="ECO:0000259" key="2">
    <source>
        <dbReference type="Pfam" id="PF26490"/>
    </source>
</evidence>
<feature type="domain" description="DUF8159" evidence="2">
    <location>
        <begin position="34"/>
        <end position="125"/>
    </location>
</feature>
<protein>
    <recommendedName>
        <fullName evidence="2">DUF8159 domain-containing protein</fullName>
    </recommendedName>
</protein>
<evidence type="ECO:0000313" key="3">
    <source>
        <dbReference type="EMBL" id="ELY64477.1"/>
    </source>
</evidence>
<dbReference type="Pfam" id="PF26490">
    <property type="entry name" value="DUF8159"/>
    <property type="match status" value="1"/>
</dbReference>
<evidence type="ECO:0000313" key="4">
    <source>
        <dbReference type="Proteomes" id="UP000011632"/>
    </source>
</evidence>
<dbReference type="InterPro" id="IPR058473">
    <property type="entry name" value="DUF8159"/>
</dbReference>
<evidence type="ECO:0000256" key="1">
    <source>
        <dbReference type="SAM" id="MobiDB-lite"/>
    </source>
</evidence>
<dbReference type="EMBL" id="AOID01000051">
    <property type="protein sequence ID" value="ELY64477.1"/>
    <property type="molecule type" value="Genomic_DNA"/>
</dbReference>
<dbReference type="PATRIC" id="fig|1227496.3.peg.3433"/>
<dbReference type="STRING" id="1227496.C489_17029"/>
<name>L9XSH0_9EURY</name>
<accession>L9XSH0</accession>
<feature type="region of interest" description="Disordered" evidence="1">
    <location>
        <begin position="126"/>
        <end position="185"/>
    </location>
</feature>